<dbReference type="Proteomes" id="UP000020681">
    <property type="component" value="Unassembled WGS sequence"/>
</dbReference>
<feature type="region of interest" description="Disordered" evidence="1">
    <location>
        <begin position="22"/>
        <end position="49"/>
    </location>
</feature>
<reference evidence="2 3" key="1">
    <citation type="submission" date="2014-01" db="EMBL/GenBank/DDBJ databases">
        <authorList>
            <person name="Dobos K."/>
            <person name="Lenaerts A."/>
            <person name="Ordway D."/>
            <person name="DeGroote M.A."/>
            <person name="Parker T."/>
            <person name="Sizemore C."/>
            <person name="Tallon L.J."/>
            <person name="Sadzewicz L.K."/>
            <person name="Sengamalay N."/>
            <person name="Fraser C.M."/>
            <person name="Hine E."/>
            <person name="Shefchek K.A."/>
            <person name="Das S.P."/>
            <person name="Tettelin H."/>
        </authorList>
    </citation>
    <scope>NUCLEOTIDE SEQUENCE [LARGE SCALE GENOMIC DNA]</scope>
    <source>
        <strain evidence="2 3">Harvey</strain>
    </source>
</reference>
<keyword evidence="3" id="KW-1185">Reference proteome</keyword>
<evidence type="ECO:0000313" key="3">
    <source>
        <dbReference type="Proteomes" id="UP000020681"/>
    </source>
</evidence>
<feature type="compositionally biased region" description="Basic and acidic residues" evidence="1">
    <location>
        <begin position="40"/>
        <end position="49"/>
    </location>
</feature>
<evidence type="ECO:0000256" key="1">
    <source>
        <dbReference type="SAM" id="MobiDB-lite"/>
    </source>
</evidence>
<comment type="caution">
    <text evidence="2">The sequence shown here is derived from an EMBL/GenBank/DDBJ whole genome shotgun (WGS) entry which is preliminary data.</text>
</comment>
<protein>
    <submittedName>
        <fullName evidence="2">Uncharacterized protein</fullName>
    </submittedName>
</protein>
<dbReference type="EMBL" id="JAOL01000072">
    <property type="protein sequence ID" value="EUA92663.1"/>
    <property type="molecule type" value="Genomic_DNA"/>
</dbReference>
<evidence type="ECO:0000313" key="2">
    <source>
        <dbReference type="EMBL" id="EUA92663.1"/>
    </source>
</evidence>
<proteinExistence type="predicted"/>
<sequence length="49" mass="5314">MVSNLVSIADLTGRLRGAMAPIRPGANRCGKRVTQAQAPRAERPTGRRR</sequence>
<organism evidence="2 3">
    <name type="scientific">Mycobacterium ulcerans str. Harvey</name>
    <dbReference type="NCBI Taxonomy" id="1299332"/>
    <lineage>
        <taxon>Bacteria</taxon>
        <taxon>Bacillati</taxon>
        <taxon>Actinomycetota</taxon>
        <taxon>Actinomycetes</taxon>
        <taxon>Mycobacteriales</taxon>
        <taxon>Mycobacteriaceae</taxon>
        <taxon>Mycobacterium</taxon>
        <taxon>Mycobacterium ulcerans group</taxon>
    </lineage>
</organism>
<accession>A0ABN0R6C2</accession>
<gene>
    <name evidence="2" type="ORF">I551_0864</name>
</gene>
<name>A0ABN0R6C2_MYCUL</name>